<dbReference type="Proteomes" id="UP001295469">
    <property type="component" value="Chromosome C09"/>
</dbReference>
<protein>
    <submittedName>
        <fullName evidence="1">(rape) hypothetical protein</fullName>
    </submittedName>
</protein>
<gene>
    <name evidence="1" type="ORF">DARMORV10_C09P14180.1</name>
</gene>
<evidence type="ECO:0000313" key="1">
    <source>
        <dbReference type="EMBL" id="CAF1718485.1"/>
    </source>
</evidence>
<dbReference type="EMBL" id="HG994373">
    <property type="protein sequence ID" value="CAF1718485.1"/>
    <property type="molecule type" value="Genomic_DNA"/>
</dbReference>
<accession>A0A816J159</accession>
<proteinExistence type="predicted"/>
<reference evidence="1" key="1">
    <citation type="submission" date="2021-01" db="EMBL/GenBank/DDBJ databases">
        <authorList>
            <consortium name="Genoscope - CEA"/>
            <person name="William W."/>
        </authorList>
    </citation>
    <scope>NUCLEOTIDE SEQUENCE</scope>
</reference>
<sequence length="98" mass="11358">MAKQQLHFSELKAGRCRNFVVTSLLRFWEPRNVKKGGELLDVDLVVLMERHGIAHPIYTSQGSHKLRVCVGKERARSFWIGKRKQREIVPMTRVSSVE</sequence>
<organism evidence="1">
    <name type="scientific">Brassica napus</name>
    <name type="common">Rape</name>
    <dbReference type="NCBI Taxonomy" id="3708"/>
    <lineage>
        <taxon>Eukaryota</taxon>
        <taxon>Viridiplantae</taxon>
        <taxon>Streptophyta</taxon>
        <taxon>Embryophyta</taxon>
        <taxon>Tracheophyta</taxon>
        <taxon>Spermatophyta</taxon>
        <taxon>Magnoliopsida</taxon>
        <taxon>eudicotyledons</taxon>
        <taxon>Gunneridae</taxon>
        <taxon>Pentapetalae</taxon>
        <taxon>rosids</taxon>
        <taxon>malvids</taxon>
        <taxon>Brassicales</taxon>
        <taxon>Brassicaceae</taxon>
        <taxon>Brassiceae</taxon>
        <taxon>Brassica</taxon>
    </lineage>
</organism>
<dbReference type="AlphaFoldDB" id="A0A816J159"/>
<name>A0A816J159_BRANA</name>